<accession>A0A9E7R3U7</accession>
<evidence type="ECO:0000313" key="5">
    <source>
        <dbReference type="EMBL" id="UWM55016.1"/>
    </source>
</evidence>
<feature type="transmembrane region" description="Helical" evidence="2">
    <location>
        <begin position="20"/>
        <end position="40"/>
    </location>
</feature>
<protein>
    <submittedName>
        <fullName evidence="5">Uncharacterized protein</fullName>
    </submittedName>
</protein>
<dbReference type="InterPro" id="IPR055563">
    <property type="entry name" value="CdpA_N"/>
</dbReference>
<proteinExistence type="predicted"/>
<keyword evidence="2" id="KW-0812">Transmembrane</keyword>
<evidence type="ECO:0000259" key="4">
    <source>
        <dbReference type="Pfam" id="PF23601"/>
    </source>
</evidence>
<dbReference type="AlphaFoldDB" id="A0A9E7R3U7"/>
<dbReference type="InterPro" id="IPR055564">
    <property type="entry name" value="CdpA_C"/>
</dbReference>
<name>A0A9E7R3U7_9EURY</name>
<evidence type="ECO:0000259" key="3">
    <source>
        <dbReference type="Pfam" id="PF23600"/>
    </source>
</evidence>
<feature type="transmembrane region" description="Helical" evidence="2">
    <location>
        <begin position="87"/>
        <end position="108"/>
    </location>
</feature>
<keyword evidence="2" id="KW-1133">Transmembrane helix</keyword>
<evidence type="ECO:0000256" key="1">
    <source>
        <dbReference type="SAM" id="MobiDB-lite"/>
    </source>
</evidence>
<dbReference type="EMBL" id="CP104003">
    <property type="protein sequence ID" value="UWM55016.1"/>
    <property type="molecule type" value="Genomic_DNA"/>
</dbReference>
<dbReference type="Proteomes" id="UP001057580">
    <property type="component" value="Chromosome"/>
</dbReference>
<keyword evidence="2" id="KW-0472">Membrane</keyword>
<feature type="region of interest" description="Disordered" evidence="1">
    <location>
        <begin position="189"/>
        <end position="222"/>
    </location>
</feature>
<feature type="domain" description="Cell division protein A N-terminal" evidence="3">
    <location>
        <begin position="2"/>
        <end position="152"/>
    </location>
</feature>
<dbReference type="Pfam" id="PF23601">
    <property type="entry name" value="CdpA_C"/>
    <property type="match status" value="1"/>
</dbReference>
<dbReference type="KEGG" id="ssai:N0B31_01750"/>
<dbReference type="Pfam" id="PF23600">
    <property type="entry name" value="CdpA_N"/>
    <property type="match status" value="1"/>
</dbReference>
<dbReference type="RefSeq" id="WP_260594068.1">
    <property type="nucleotide sequence ID" value="NZ_CP104003.1"/>
</dbReference>
<feature type="compositionally biased region" description="Low complexity" evidence="1">
    <location>
        <begin position="212"/>
        <end position="222"/>
    </location>
</feature>
<feature type="transmembrane region" description="Helical" evidence="2">
    <location>
        <begin position="60"/>
        <end position="80"/>
    </location>
</feature>
<gene>
    <name evidence="5" type="ORF">N0B31_01750</name>
</gene>
<reference evidence="5" key="1">
    <citation type="submission" date="2022-09" db="EMBL/GenBank/DDBJ databases">
        <title>Diverse halophilic archaea isolated from saline environments.</title>
        <authorList>
            <person name="Cui H.-L."/>
        </authorList>
    </citation>
    <scope>NUCLEOTIDE SEQUENCE</scope>
    <source>
        <strain evidence="5">ZS-35-S2</strain>
    </source>
</reference>
<feature type="transmembrane region" description="Helical" evidence="2">
    <location>
        <begin position="120"/>
        <end position="140"/>
    </location>
</feature>
<feature type="domain" description="Cell division protein A C-terminal" evidence="4">
    <location>
        <begin position="237"/>
        <end position="278"/>
    </location>
</feature>
<sequence length="287" mass="30282">MTSLSEVYEGGRGGADLRRLYLGVVLFSVGAVLTVFGIAVGTSTAVAESLSLGVFEARELAGIAAGLGLPATFLGVVTVLPQAGRRVRIAAVVGSAIALLAVVVFQSVYPSQWYGQPVDYTLPVTAVYFVGAITTLWALFSAVANFKTRNDPGGTVKLRITKQGETKVVEVSNDDLRSRLSGIGFFGSTPDGNVETQTAGQSATPTRNRPSTATTDGGATTDDAVFLDEPDPKPRGDVYCGNCSHFKYVRTGSGLKPYCGLHTETMDDMEPCQQWEENTAGGIDRVQ</sequence>
<dbReference type="GeneID" id="74941106"/>
<evidence type="ECO:0000256" key="2">
    <source>
        <dbReference type="SAM" id="Phobius"/>
    </source>
</evidence>
<organism evidence="5 6">
    <name type="scientific">Salinirubellus salinus</name>
    <dbReference type="NCBI Taxonomy" id="1364945"/>
    <lineage>
        <taxon>Archaea</taxon>
        <taxon>Methanobacteriati</taxon>
        <taxon>Methanobacteriota</taxon>
        <taxon>Stenosarchaea group</taxon>
        <taxon>Halobacteria</taxon>
        <taxon>Halobacteriales</taxon>
        <taxon>Natronomonadaceae</taxon>
        <taxon>Salinirubellus</taxon>
    </lineage>
</organism>
<evidence type="ECO:0000313" key="6">
    <source>
        <dbReference type="Proteomes" id="UP001057580"/>
    </source>
</evidence>
<feature type="compositionally biased region" description="Polar residues" evidence="1">
    <location>
        <begin position="190"/>
        <end position="211"/>
    </location>
</feature>
<keyword evidence="6" id="KW-1185">Reference proteome</keyword>